<organism evidence="1 2">
    <name type="scientific">Williamsia phyllosphaerae</name>
    <dbReference type="NCBI Taxonomy" id="885042"/>
    <lineage>
        <taxon>Bacteria</taxon>
        <taxon>Bacillati</taxon>
        <taxon>Actinomycetota</taxon>
        <taxon>Actinomycetes</taxon>
        <taxon>Mycobacteriales</taxon>
        <taxon>Nocardiaceae</taxon>
        <taxon>Williamsia</taxon>
    </lineage>
</organism>
<evidence type="ECO:0000313" key="1">
    <source>
        <dbReference type="EMBL" id="GGF18588.1"/>
    </source>
</evidence>
<dbReference type="Proteomes" id="UP000632454">
    <property type="component" value="Unassembled WGS sequence"/>
</dbReference>
<protein>
    <submittedName>
        <fullName evidence="1">Uncharacterized protein</fullName>
    </submittedName>
</protein>
<gene>
    <name evidence="1" type="ORF">GCM10007298_13230</name>
</gene>
<keyword evidence="2" id="KW-1185">Reference proteome</keyword>
<reference evidence="2" key="1">
    <citation type="journal article" date="2019" name="Int. J. Syst. Evol. Microbiol.">
        <title>The Global Catalogue of Microorganisms (GCM) 10K type strain sequencing project: providing services to taxonomists for standard genome sequencing and annotation.</title>
        <authorList>
            <consortium name="The Broad Institute Genomics Platform"/>
            <consortium name="The Broad Institute Genome Sequencing Center for Infectious Disease"/>
            <person name="Wu L."/>
            <person name="Ma J."/>
        </authorList>
    </citation>
    <scope>NUCLEOTIDE SEQUENCE [LARGE SCALE GENOMIC DNA]</scope>
    <source>
        <strain evidence="2">CCM 7855</strain>
    </source>
</reference>
<accession>A0ABQ1UJI1</accession>
<evidence type="ECO:0000313" key="2">
    <source>
        <dbReference type="Proteomes" id="UP000632454"/>
    </source>
</evidence>
<sequence>MTRPRTLTVLVDELLIEDGAIPPPRVGSISSLPLRFSEQSPGDDRTTVIRALLEPHRTTPRADDADLSWSGLLRGDGWTAEWSGDRPRVGHVELTGRFVSLYEIGSSPPDVRGLVTRIRLVTVEYRATGHNPPHWEPTPGFPTSIGADLDAAPRFFERPADLESPYDEAASIDVPVGVLVDLDLDDVSPPAPRPDVVPGDVSCAGDTVWTVDTHLPVVVRLDAGGTATQHVLPGAIGSHARRVHATPTGCWVVGTDGVYRCEMETRPRLIAGDPVSVSAVVGETLLTCTHDSGWWLHTPGCVPLAIDDCPGSVSAATGFHDRFLLVVVTDKRRDEREMAYRMVRVSVAGDVEIGPVQALPDNHDRPRLGGDPVHVISGSDIAEVHDNLTVGAVTRLPHMRFGGGGAGRLLWTVSHPSGRTGCVGRWPIGPSDEAGDTRQYWMLELRDPATMEVVHTAPIFTSGPRVASDASGRIWVVADGLRLLSEKSMLEPEMIDLSGLLGKAHPSAASVTR</sequence>
<comment type="caution">
    <text evidence="1">The sequence shown here is derived from an EMBL/GenBank/DDBJ whole genome shotgun (WGS) entry which is preliminary data.</text>
</comment>
<dbReference type="RefSeq" id="WP_188488038.1">
    <property type="nucleotide sequence ID" value="NZ_BMCS01000001.1"/>
</dbReference>
<dbReference type="EMBL" id="BMCS01000001">
    <property type="protein sequence ID" value="GGF18588.1"/>
    <property type="molecule type" value="Genomic_DNA"/>
</dbReference>
<name>A0ABQ1UJI1_9NOCA</name>
<proteinExistence type="predicted"/>